<dbReference type="GO" id="GO:0005251">
    <property type="term" value="F:delayed rectifier potassium channel activity"/>
    <property type="evidence" value="ECO:0007669"/>
    <property type="project" value="TreeGrafter"/>
</dbReference>
<evidence type="ECO:0000256" key="7">
    <source>
        <dbReference type="ARBA" id="ARBA00022958"/>
    </source>
</evidence>
<evidence type="ECO:0000259" key="15">
    <source>
        <dbReference type="Pfam" id="PF02214"/>
    </source>
</evidence>
<keyword evidence="7" id="KW-0630">Potassium</keyword>
<evidence type="ECO:0000256" key="10">
    <source>
        <dbReference type="ARBA" id="ARBA00023136"/>
    </source>
</evidence>
<dbReference type="GO" id="GO:0001508">
    <property type="term" value="P:action potential"/>
    <property type="evidence" value="ECO:0007669"/>
    <property type="project" value="TreeGrafter"/>
</dbReference>
<evidence type="ECO:0000256" key="11">
    <source>
        <dbReference type="ARBA" id="ARBA00023303"/>
    </source>
</evidence>
<organism evidence="16 17">
    <name type="scientific">Fasciola gigantica</name>
    <name type="common">Giant liver fluke</name>
    <dbReference type="NCBI Taxonomy" id="46835"/>
    <lineage>
        <taxon>Eukaryota</taxon>
        <taxon>Metazoa</taxon>
        <taxon>Spiralia</taxon>
        <taxon>Lophotrochozoa</taxon>
        <taxon>Platyhelminthes</taxon>
        <taxon>Trematoda</taxon>
        <taxon>Digenea</taxon>
        <taxon>Plagiorchiida</taxon>
        <taxon>Echinostomata</taxon>
        <taxon>Echinostomatoidea</taxon>
        <taxon>Fasciolidae</taxon>
        <taxon>Fasciola</taxon>
    </lineage>
</organism>
<evidence type="ECO:0000256" key="2">
    <source>
        <dbReference type="ARBA" id="ARBA00022448"/>
    </source>
</evidence>
<comment type="caution">
    <text evidence="16">The sequence shown here is derived from an EMBL/GenBank/DDBJ whole genome shotgun (WGS) entry which is preliminary data.</text>
</comment>
<dbReference type="OrthoDB" id="1244179at2759"/>
<dbReference type="Gene3D" id="3.30.710.10">
    <property type="entry name" value="Potassium Channel Kv1.1, Chain A"/>
    <property type="match status" value="1"/>
</dbReference>
<dbReference type="Gene3D" id="1.10.287.70">
    <property type="match status" value="1"/>
</dbReference>
<feature type="domain" description="Ion transport" evidence="14">
    <location>
        <begin position="279"/>
        <end position="481"/>
    </location>
</feature>
<evidence type="ECO:0000256" key="13">
    <source>
        <dbReference type="SAM" id="Phobius"/>
    </source>
</evidence>
<keyword evidence="3" id="KW-0633">Potassium transport</keyword>
<keyword evidence="6" id="KW-0851">Voltage-gated channel</keyword>
<evidence type="ECO:0000256" key="5">
    <source>
        <dbReference type="ARBA" id="ARBA00022826"/>
    </source>
</evidence>
<keyword evidence="5" id="KW-0631">Potassium channel</keyword>
<dbReference type="PANTHER" id="PTHR11537:SF252">
    <property type="entry name" value="POTASSIUM VOLTAGE-GATED CHANNEL PROTEIN SHAW"/>
    <property type="match status" value="1"/>
</dbReference>
<keyword evidence="10 13" id="KW-0472">Membrane</keyword>
<evidence type="ECO:0000256" key="9">
    <source>
        <dbReference type="ARBA" id="ARBA00023065"/>
    </source>
</evidence>
<dbReference type="InterPro" id="IPR011333">
    <property type="entry name" value="SKP1/BTB/POZ_sf"/>
</dbReference>
<dbReference type="Proteomes" id="UP000316759">
    <property type="component" value="Unassembled WGS sequence"/>
</dbReference>
<evidence type="ECO:0000256" key="8">
    <source>
        <dbReference type="ARBA" id="ARBA00022989"/>
    </source>
</evidence>
<proteinExistence type="predicted"/>
<dbReference type="InterPro" id="IPR003131">
    <property type="entry name" value="T1-type_BTB"/>
</dbReference>
<name>A0A504X9J7_FASGI</name>
<dbReference type="GO" id="GO:0051260">
    <property type="term" value="P:protein homooligomerization"/>
    <property type="evidence" value="ECO:0007669"/>
    <property type="project" value="InterPro"/>
</dbReference>
<evidence type="ECO:0000259" key="14">
    <source>
        <dbReference type="Pfam" id="PF00520"/>
    </source>
</evidence>
<feature type="domain" description="Potassium channel tetramerisation-type BTB" evidence="15">
    <location>
        <begin position="9"/>
        <end position="56"/>
    </location>
</feature>
<dbReference type="PRINTS" id="PR00169">
    <property type="entry name" value="KCHANNEL"/>
</dbReference>
<keyword evidence="9" id="KW-0406">Ion transport</keyword>
<evidence type="ECO:0000256" key="4">
    <source>
        <dbReference type="ARBA" id="ARBA00022692"/>
    </source>
</evidence>
<evidence type="ECO:0000256" key="12">
    <source>
        <dbReference type="SAM" id="MobiDB-lite"/>
    </source>
</evidence>
<gene>
    <name evidence="16" type="ORF">FGIG_08050</name>
</gene>
<evidence type="ECO:0000313" key="17">
    <source>
        <dbReference type="Proteomes" id="UP000316759"/>
    </source>
</evidence>
<evidence type="ECO:0000313" key="16">
    <source>
        <dbReference type="EMBL" id="TPP42780.1"/>
    </source>
</evidence>
<protein>
    <submittedName>
        <fullName evidence="16">Potassium voltage-gated channel protein egl-36</fullName>
    </submittedName>
</protein>
<comment type="subcellular location">
    <subcellularLocation>
        <location evidence="1">Membrane</location>
        <topology evidence="1">Multi-pass membrane protein</topology>
    </subcellularLocation>
</comment>
<keyword evidence="11" id="KW-0407">Ion channel</keyword>
<dbReference type="Pfam" id="PF02214">
    <property type="entry name" value="BTB_2"/>
    <property type="match status" value="1"/>
</dbReference>
<keyword evidence="8 13" id="KW-1133">Transmembrane helix</keyword>
<feature type="transmembrane region" description="Helical" evidence="13">
    <location>
        <begin position="392"/>
        <end position="415"/>
    </location>
</feature>
<dbReference type="STRING" id="46835.A0A504X9J7"/>
<dbReference type="SUPFAM" id="SSF54695">
    <property type="entry name" value="POZ domain"/>
    <property type="match status" value="1"/>
</dbReference>
<dbReference type="SUPFAM" id="SSF81324">
    <property type="entry name" value="Voltage-gated potassium channels"/>
    <property type="match status" value="1"/>
</dbReference>
<dbReference type="PANTHER" id="PTHR11537">
    <property type="entry name" value="VOLTAGE-GATED POTASSIUM CHANNEL"/>
    <property type="match status" value="1"/>
</dbReference>
<reference evidence="16 17" key="1">
    <citation type="submission" date="2019-04" db="EMBL/GenBank/DDBJ databases">
        <title>Annotation for the trematode Fasciola gigantica.</title>
        <authorList>
            <person name="Choi Y.-J."/>
        </authorList>
    </citation>
    <scope>NUCLEOTIDE SEQUENCE [LARGE SCALE GENOMIC DNA]</scope>
    <source>
        <strain evidence="16">Uganda_cow_1</strain>
    </source>
</reference>
<evidence type="ECO:0000256" key="6">
    <source>
        <dbReference type="ARBA" id="ARBA00022882"/>
    </source>
</evidence>
<feature type="transmembrane region" description="Helical" evidence="13">
    <location>
        <begin position="312"/>
        <end position="329"/>
    </location>
</feature>
<dbReference type="PRINTS" id="PR01498">
    <property type="entry name" value="SHAWCHANNEL"/>
</dbReference>
<evidence type="ECO:0000256" key="1">
    <source>
        <dbReference type="ARBA" id="ARBA00004141"/>
    </source>
</evidence>
<dbReference type="Gene3D" id="1.20.120.350">
    <property type="entry name" value="Voltage-gated potassium channels. Chain C"/>
    <property type="match status" value="1"/>
</dbReference>
<dbReference type="Pfam" id="PF00520">
    <property type="entry name" value="Ion_trans"/>
    <property type="match status" value="1"/>
</dbReference>
<dbReference type="AlphaFoldDB" id="A0A504X9J7"/>
<evidence type="ECO:0000256" key="3">
    <source>
        <dbReference type="ARBA" id="ARBA00022538"/>
    </source>
</evidence>
<feature type="compositionally biased region" description="Acidic residues" evidence="12">
    <location>
        <begin position="155"/>
        <end position="164"/>
    </location>
</feature>
<dbReference type="GO" id="GO:0008076">
    <property type="term" value="C:voltage-gated potassium channel complex"/>
    <property type="evidence" value="ECO:0007669"/>
    <property type="project" value="InterPro"/>
</dbReference>
<feature type="region of interest" description="Disordered" evidence="12">
    <location>
        <begin position="148"/>
        <end position="169"/>
    </location>
</feature>
<dbReference type="EMBL" id="SUNJ01015719">
    <property type="protein sequence ID" value="TPP42780.1"/>
    <property type="molecule type" value="Genomic_DNA"/>
</dbReference>
<keyword evidence="4 13" id="KW-0812">Transmembrane</keyword>
<dbReference type="InterPro" id="IPR005821">
    <property type="entry name" value="Ion_trans_dom"/>
</dbReference>
<dbReference type="InterPro" id="IPR028325">
    <property type="entry name" value="VG_K_chnl"/>
</dbReference>
<feature type="transmembrane region" description="Helical" evidence="13">
    <location>
        <begin position="227"/>
        <end position="247"/>
    </location>
</feature>
<accession>A0A504X9J7</accession>
<dbReference type="InterPro" id="IPR027359">
    <property type="entry name" value="Volt_channel_dom_sf"/>
</dbReference>
<dbReference type="InterPro" id="IPR003974">
    <property type="entry name" value="K_chnl_volt-dep_Kv3"/>
</dbReference>
<sequence>MLEDAMWLPDEREYFFERDPGVFRFIHNYLRYGEVHLPTGFCGPLLEKELDEWGIPLGLDIQRCCLGPVISSKFKVDSLRKFENHLEPDIIKPSYWIHSPRWQAFRAKVWQVIDVAPRVIHQSTMKHRGSTDSNAFSITSRYDYPSRKVSASDDCLNDDDDDGVEAQSTGRDFSRSLANSVLKNQSLRLPLQSGEGLNQLLAVQPRLIISSLSTREKLIMRWARRLYVTYETLIVTAAVLVFMLSTVDQYRIPIRTDGSSPEVENSTQNTGTNRTSITLPIPSIVKMDVFFSITITIDVLTRMVFCPAIRPWLFSLYTLIDILSLVPFYCELILYEMIHHKAFVNAEDWLVRLMSIEGYVVILKVFVVLRLFRVLRRHRGTRVLLYTIRTTFLDMCIIVILILESALFFGAAIYFTDDNFNNIPRGFWWALITMSTVGYGDLVPTHTVGYVVAMICVITGTLLMSYTIPVLVNHFILYYDHADQLAMVKQMHRSAKRKARSRNMSKYAQKALSSARVLMNNTLNNAVAKVNSTIQLSARTMEVKDPGLVVEKKQRAVSEDNLSMGTN</sequence>
<keyword evidence="17" id="KW-1185">Reference proteome</keyword>
<keyword evidence="2" id="KW-0813">Transport</keyword>
<feature type="transmembrane region" description="Helical" evidence="13">
    <location>
        <begin position="450"/>
        <end position="472"/>
    </location>
</feature>
<feature type="transmembrane region" description="Helical" evidence="13">
    <location>
        <begin position="349"/>
        <end position="372"/>
    </location>
</feature>